<feature type="compositionally biased region" description="Low complexity" evidence="1">
    <location>
        <begin position="112"/>
        <end position="125"/>
    </location>
</feature>
<dbReference type="InterPro" id="IPR046582">
    <property type="entry name" value="DUF6630"/>
</dbReference>
<evidence type="ECO:0000313" key="3">
    <source>
        <dbReference type="EMBL" id="CAB3857483.1"/>
    </source>
</evidence>
<proteinExistence type="predicted"/>
<dbReference type="Pfam" id="PF20335">
    <property type="entry name" value="DUF6630"/>
    <property type="match status" value="1"/>
</dbReference>
<feature type="domain" description="DUF6630" evidence="2">
    <location>
        <begin position="13"/>
        <end position="94"/>
    </location>
</feature>
<sequence length="463" mass="49516">MAAAPIAMEPLSFDWKTPLPELLDGLRQAYAARYPALAAARLDALRAALRDDRADDFLPLLGQELEALGLALIEQDEDDDAIHLLIVPRADAGDTLARIAAQGRQGTRHRQAGAPQGAPAALPRPASGPLAQPGDYLDMAQCVPLAPGWACMANRDTAAPQLVDLHDWPALREVGGKFQPHRGLLASAVAANGVHAWIEQGPDGIASTPYAHLLRAPRVEAAPLNRPGLALPPRAAQAQRRTPEFSLGFAGDDLLLVDRGMVFVYRGFAAQDEAAAIEPALLYTAPPQRRPVSDRSAVIQTPDGRACLLCRGQLLRWRGGQLHPLALRYPEAASGDLSHPVACGSGAIAWLEDDALCHADLDALAVSRHAPQQMPAGGMILQSLPQGWLLLGHWHAPHRSLDLGQLWHPDSGQVLRIRHGALDLDSGIQRAWILPDGGVVVGGQLRHVRLGRFDALLGRLPAA</sequence>
<evidence type="ECO:0000313" key="4">
    <source>
        <dbReference type="Proteomes" id="UP000494272"/>
    </source>
</evidence>
<accession>A0A6S7CQP2</accession>
<feature type="region of interest" description="Disordered" evidence="1">
    <location>
        <begin position="102"/>
        <end position="130"/>
    </location>
</feature>
<dbReference type="Proteomes" id="UP000494272">
    <property type="component" value="Unassembled WGS sequence"/>
</dbReference>
<dbReference type="RefSeq" id="WP_175167310.1">
    <property type="nucleotide sequence ID" value="NZ_JBALIM010000006.1"/>
</dbReference>
<dbReference type="AlphaFoldDB" id="A0A6S7CQP2"/>
<protein>
    <recommendedName>
        <fullName evidence="2">DUF6630 domain-containing protein</fullName>
    </recommendedName>
</protein>
<gene>
    <name evidence="3" type="ORF">LMG26841_02282</name>
</gene>
<name>A0A6S7CQP2_9BURK</name>
<reference evidence="3 4" key="1">
    <citation type="submission" date="2020-04" db="EMBL/GenBank/DDBJ databases">
        <authorList>
            <person name="De Canck E."/>
        </authorList>
    </citation>
    <scope>NUCLEOTIDE SEQUENCE [LARGE SCALE GENOMIC DNA]</scope>
    <source>
        <strain evidence="3 4">LMG 26841</strain>
    </source>
</reference>
<organism evidence="3 4">
    <name type="scientific">Achromobacter dolens</name>
    <dbReference type="NCBI Taxonomy" id="1287738"/>
    <lineage>
        <taxon>Bacteria</taxon>
        <taxon>Pseudomonadati</taxon>
        <taxon>Pseudomonadota</taxon>
        <taxon>Betaproteobacteria</taxon>
        <taxon>Burkholderiales</taxon>
        <taxon>Alcaligenaceae</taxon>
        <taxon>Achromobacter</taxon>
    </lineage>
</organism>
<evidence type="ECO:0000259" key="2">
    <source>
        <dbReference type="Pfam" id="PF20335"/>
    </source>
</evidence>
<dbReference type="EMBL" id="CADIKW010000003">
    <property type="protein sequence ID" value="CAB3857483.1"/>
    <property type="molecule type" value="Genomic_DNA"/>
</dbReference>
<keyword evidence="4" id="KW-1185">Reference proteome</keyword>
<evidence type="ECO:0000256" key="1">
    <source>
        <dbReference type="SAM" id="MobiDB-lite"/>
    </source>
</evidence>